<comment type="caution">
    <text evidence="1">The sequence shown here is derived from an EMBL/GenBank/DDBJ whole genome shotgun (WGS) entry which is preliminary data.</text>
</comment>
<reference evidence="2" key="1">
    <citation type="submission" date="2018-02" db="EMBL/GenBank/DDBJ databases">
        <authorList>
            <person name="O'Hara-Hanley K."/>
            <person name="Soby S."/>
        </authorList>
    </citation>
    <scope>NUCLEOTIDE SEQUENCE [LARGE SCALE GENOMIC DNA]</scope>
    <source>
        <strain evidence="2">MWU14-2602</strain>
    </source>
</reference>
<name>A0A2S5DAU8_9NEIS</name>
<proteinExistence type="predicted"/>
<dbReference type="Proteomes" id="UP000237082">
    <property type="component" value="Unassembled WGS sequence"/>
</dbReference>
<organism evidence="1 2">
    <name type="scientific">Chromobacterium alticapitis</name>
    <dbReference type="NCBI Taxonomy" id="2073169"/>
    <lineage>
        <taxon>Bacteria</taxon>
        <taxon>Pseudomonadati</taxon>
        <taxon>Pseudomonadota</taxon>
        <taxon>Betaproteobacteria</taxon>
        <taxon>Neisseriales</taxon>
        <taxon>Chromobacteriaceae</taxon>
        <taxon>Chromobacterium</taxon>
    </lineage>
</organism>
<keyword evidence="2" id="KW-1185">Reference proteome</keyword>
<gene>
    <name evidence="1" type="ORF">C2I19_20085</name>
</gene>
<sequence length="29" mass="3407">MTLQQLALNHRHRDIRTRATGMLYLARGL</sequence>
<protein>
    <submittedName>
        <fullName evidence="1">Transposase</fullName>
    </submittedName>
</protein>
<evidence type="ECO:0000313" key="1">
    <source>
        <dbReference type="EMBL" id="POZ60215.1"/>
    </source>
</evidence>
<dbReference type="EMBL" id="PQWB01000159">
    <property type="protein sequence ID" value="POZ60215.1"/>
    <property type="molecule type" value="Genomic_DNA"/>
</dbReference>
<feature type="non-terminal residue" evidence="1">
    <location>
        <position position="29"/>
    </location>
</feature>
<dbReference type="AlphaFoldDB" id="A0A2S5DAU8"/>
<evidence type="ECO:0000313" key="2">
    <source>
        <dbReference type="Proteomes" id="UP000237082"/>
    </source>
</evidence>
<accession>A0A2S5DAU8</accession>